<evidence type="ECO:0000313" key="2">
    <source>
        <dbReference type="Proteomes" id="UP000828390"/>
    </source>
</evidence>
<reference evidence="1" key="1">
    <citation type="journal article" date="2019" name="bioRxiv">
        <title>The Genome of the Zebra Mussel, Dreissena polymorpha: A Resource for Invasive Species Research.</title>
        <authorList>
            <person name="McCartney M.A."/>
            <person name="Auch B."/>
            <person name="Kono T."/>
            <person name="Mallez S."/>
            <person name="Zhang Y."/>
            <person name="Obille A."/>
            <person name="Becker A."/>
            <person name="Abrahante J.E."/>
            <person name="Garbe J."/>
            <person name="Badalamenti J.P."/>
            <person name="Herman A."/>
            <person name="Mangelson H."/>
            <person name="Liachko I."/>
            <person name="Sullivan S."/>
            <person name="Sone E.D."/>
            <person name="Koren S."/>
            <person name="Silverstein K.A.T."/>
            <person name="Beckman K.B."/>
            <person name="Gohl D.M."/>
        </authorList>
    </citation>
    <scope>NUCLEOTIDE SEQUENCE</scope>
    <source>
        <strain evidence="1">Duluth1</strain>
        <tissue evidence="1">Whole animal</tissue>
    </source>
</reference>
<reference evidence="1" key="2">
    <citation type="submission" date="2020-11" db="EMBL/GenBank/DDBJ databases">
        <authorList>
            <person name="McCartney M.A."/>
            <person name="Auch B."/>
            <person name="Kono T."/>
            <person name="Mallez S."/>
            <person name="Becker A."/>
            <person name="Gohl D.M."/>
            <person name="Silverstein K.A.T."/>
            <person name="Koren S."/>
            <person name="Bechman K.B."/>
            <person name="Herman A."/>
            <person name="Abrahante J.E."/>
            <person name="Garbe J."/>
        </authorList>
    </citation>
    <scope>NUCLEOTIDE SEQUENCE</scope>
    <source>
        <strain evidence="1">Duluth1</strain>
        <tissue evidence="1">Whole animal</tissue>
    </source>
</reference>
<proteinExistence type="predicted"/>
<dbReference type="AlphaFoldDB" id="A0A9D4N2H9"/>
<accession>A0A9D4N2H9</accession>
<dbReference type="Proteomes" id="UP000828390">
    <property type="component" value="Unassembled WGS sequence"/>
</dbReference>
<evidence type="ECO:0000313" key="1">
    <source>
        <dbReference type="EMBL" id="KAH3885612.1"/>
    </source>
</evidence>
<gene>
    <name evidence="1" type="ORF">DPMN_009607</name>
</gene>
<comment type="caution">
    <text evidence="1">The sequence shown here is derived from an EMBL/GenBank/DDBJ whole genome shotgun (WGS) entry which is preliminary data.</text>
</comment>
<protein>
    <submittedName>
        <fullName evidence="1">Uncharacterized protein</fullName>
    </submittedName>
</protein>
<name>A0A9D4N2H9_DREPO</name>
<organism evidence="1 2">
    <name type="scientific">Dreissena polymorpha</name>
    <name type="common">Zebra mussel</name>
    <name type="synonym">Mytilus polymorpha</name>
    <dbReference type="NCBI Taxonomy" id="45954"/>
    <lineage>
        <taxon>Eukaryota</taxon>
        <taxon>Metazoa</taxon>
        <taxon>Spiralia</taxon>
        <taxon>Lophotrochozoa</taxon>
        <taxon>Mollusca</taxon>
        <taxon>Bivalvia</taxon>
        <taxon>Autobranchia</taxon>
        <taxon>Heteroconchia</taxon>
        <taxon>Euheterodonta</taxon>
        <taxon>Imparidentia</taxon>
        <taxon>Neoheterodontei</taxon>
        <taxon>Myida</taxon>
        <taxon>Dreissenoidea</taxon>
        <taxon>Dreissenidae</taxon>
        <taxon>Dreissena</taxon>
    </lineage>
</organism>
<sequence length="69" mass="7643">MNSKINSQKNQTQIRFWQPESANITSELVYGANEEGRAIPAEPEAPANLLEAVDICRAAIEAFITVRLI</sequence>
<dbReference type="EMBL" id="JAIWYP010000001">
    <property type="protein sequence ID" value="KAH3885612.1"/>
    <property type="molecule type" value="Genomic_DNA"/>
</dbReference>
<keyword evidence="2" id="KW-1185">Reference proteome</keyword>